<accession>A0ABS0L4S0</accession>
<dbReference type="Proteomes" id="UP000601099">
    <property type="component" value="Unassembled WGS sequence"/>
</dbReference>
<evidence type="ECO:0008006" key="4">
    <source>
        <dbReference type="Google" id="ProtNLM"/>
    </source>
</evidence>
<sequence length="112" mass="12256">MKSSVFRLLLGFSLFCTSYSAFAQEAPAKTTASATADVTPADLVRSLSNALQLQPHQAQILRRALETPKGESLTALQKQFHDGLSPVQLARLEQWEKTAPTGLQQRFIALAE</sequence>
<evidence type="ECO:0000313" key="3">
    <source>
        <dbReference type="Proteomes" id="UP000601099"/>
    </source>
</evidence>
<evidence type="ECO:0000256" key="1">
    <source>
        <dbReference type="SAM" id="SignalP"/>
    </source>
</evidence>
<reference evidence="2 3" key="1">
    <citation type="submission" date="2020-11" db="EMBL/GenBank/DDBJ databases">
        <title>Hymenobacter sp.</title>
        <authorList>
            <person name="Kim M.K."/>
        </authorList>
    </citation>
    <scope>NUCLEOTIDE SEQUENCE [LARGE SCALE GENOMIC DNA]</scope>
    <source>
        <strain evidence="2 3">BT594</strain>
    </source>
</reference>
<evidence type="ECO:0000313" key="2">
    <source>
        <dbReference type="EMBL" id="MBG8554940.1"/>
    </source>
</evidence>
<keyword evidence="1" id="KW-0732">Signal</keyword>
<dbReference type="RefSeq" id="WP_196955954.1">
    <property type="nucleotide sequence ID" value="NZ_JADWYK010000009.1"/>
</dbReference>
<keyword evidence="3" id="KW-1185">Reference proteome</keyword>
<protein>
    <recommendedName>
        <fullName evidence="4">DUF3300 domain-containing protein</fullName>
    </recommendedName>
</protein>
<dbReference type="EMBL" id="JADWYK010000009">
    <property type="protein sequence ID" value="MBG8554940.1"/>
    <property type="molecule type" value="Genomic_DNA"/>
</dbReference>
<proteinExistence type="predicted"/>
<feature type="chain" id="PRO_5046187605" description="DUF3300 domain-containing protein" evidence="1">
    <location>
        <begin position="24"/>
        <end position="112"/>
    </location>
</feature>
<gene>
    <name evidence="2" type="ORF">I5L79_15395</name>
</gene>
<name>A0ABS0L4S0_9BACT</name>
<comment type="caution">
    <text evidence="2">The sequence shown here is derived from an EMBL/GenBank/DDBJ whole genome shotgun (WGS) entry which is preliminary data.</text>
</comment>
<feature type="signal peptide" evidence="1">
    <location>
        <begin position="1"/>
        <end position="23"/>
    </location>
</feature>
<organism evidence="2 3">
    <name type="scientific">Hymenobacter guriensis</name>
    <dbReference type="NCBI Taxonomy" id="2793065"/>
    <lineage>
        <taxon>Bacteria</taxon>
        <taxon>Pseudomonadati</taxon>
        <taxon>Bacteroidota</taxon>
        <taxon>Cytophagia</taxon>
        <taxon>Cytophagales</taxon>
        <taxon>Hymenobacteraceae</taxon>
        <taxon>Hymenobacter</taxon>
    </lineage>
</organism>